<feature type="domain" description="Cyclic nucleotide-binding" evidence="9">
    <location>
        <begin position="631"/>
        <end position="704"/>
    </location>
</feature>
<dbReference type="InterPro" id="IPR005821">
    <property type="entry name" value="Ion_trans_dom"/>
</dbReference>
<feature type="domain" description="Cyclic nucleotide-binding" evidence="9">
    <location>
        <begin position="741"/>
        <end position="808"/>
    </location>
</feature>
<feature type="transmembrane region" description="Helical" evidence="8">
    <location>
        <begin position="400"/>
        <end position="426"/>
    </location>
</feature>
<feature type="transmembrane region" description="Helical" evidence="8">
    <location>
        <begin position="327"/>
        <end position="348"/>
    </location>
</feature>
<evidence type="ECO:0000256" key="6">
    <source>
        <dbReference type="ARBA" id="ARBA00023136"/>
    </source>
</evidence>
<organism evidence="10 11">
    <name type="scientific">Stylonychia lemnae</name>
    <name type="common">Ciliate</name>
    <dbReference type="NCBI Taxonomy" id="5949"/>
    <lineage>
        <taxon>Eukaryota</taxon>
        <taxon>Sar</taxon>
        <taxon>Alveolata</taxon>
        <taxon>Ciliophora</taxon>
        <taxon>Intramacronucleata</taxon>
        <taxon>Spirotrichea</taxon>
        <taxon>Stichotrichia</taxon>
        <taxon>Sporadotrichida</taxon>
        <taxon>Oxytrichidae</taxon>
        <taxon>Stylonychinae</taxon>
        <taxon>Stylonychia</taxon>
    </lineage>
</organism>
<dbReference type="GO" id="GO:0042391">
    <property type="term" value="P:regulation of membrane potential"/>
    <property type="evidence" value="ECO:0007669"/>
    <property type="project" value="TreeGrafter"/>
</dbReference>
<dbReference type="Gene3D" id="1.10.287.70">
    <property type="match status" value="1"/>
</dbReference>
<gene>
    <name evidence="10" type="primary">Contig11185.g11953</name>
    <name evidence="10" type="ORF">STYLEM_16248</name>
</gene>
<dbReference type="CDD" id="cd00038">
    <property type="entry name" value="CAP_ED"/>
    <property type="match status" value="2"/>
</dbReference>
<dbReference type="OrthoDB" id="293127at2759"/>
<feature type="compositionally biased region" description="Polar residues" evidence="7">
    <location>
        <begin position="1451"/>
        <end position="1463"/>
    </location>
</feature>
<proteinExistence type="predicted"/>
<feature type="region of interest" description="Disordered" evidence="7">
    <location>
        <begin position="999"/>
        <end position="1021"/>
    </location>
</feature>
<dbReference type="Pfam" id="PF00520">
    <property type="entry name" value="Ion_trans"/>
    <property type="match status" value="1"/>
</dbReference>
<feature type="compositionally biased region" description="Polar residues" evidence="7">
    <location>
        <begin position="1286"/>
        <end position="1309"/>
    </location>
</feature>
<evidence type="ECO:0000313" key="11">
    <source>
        <dbReference type="Proteomes" id="UP000039865"/>
    </source>
</evidence>
<feature type="compositionally biased region" description="Polar residues" evidence="7">
    <location>
        <begin position="89"/>
        <end position="100"/>
    </location>
</feature>
<dbReference type="InterPro" id="IPR014710">
    <property type="entry name" value="RmlC-like_jellyroll"/>
</dbReference>
<feature type="domain" description="Cyclic nucleotide-binding" evidence="9">
    <location>
        <begin position="505"/>
        <end position="588"/>
    </location>
</feature>
<dbReference type="SMART" id="SM00100">
    <property type="entry name" value="cNMP"/>
    <property type="match status" value="2"/>
</dbReference>
<dbReference type="Gene3D" id="2.60.120.10">
    <property type="entry name" value="Jelly Rolls"/>
    <property type="match status" value="2"/>
</dbReference>
<dbReference type="Proteomes" id="UP000039865">
    <property type="component" value="Unassembled WGS sequence"/>
</dbReference>
<feature type="region of interest" description="Disordered" evidence="7">
    <location>
        <begin position="63"/>
        <end position="121"/>
    </location>
</feature>
<feature type="compositionally biased region" description="Low complexity" evidence="7">
    <location>
        <begin position="1007"/>
        <end position="1016"/>
    </location>
</feature>
<name>A0A078AYD5_STYLE</name>
<dbReference type="EMBL" id="CCKQ01015322">
    <property type="protein sequence ID" value="CDW87146.1"/>
    <property type="molecule type" value="Genomic_DNA"/>
</dbReference>
<feature type="compositionally biased region" description="Low complexity" evidence="7">
    <location>
        <begin position="620"/>
        <end position="646"/>
    </location>
</feature>
<feature type="region of interest" description="Disordered" evidence="7">
    <location>
        <begin position="1"/>
        <end position="26"/>
    </location>
</feature>
<sequence length="1530" mass="177093">MSSRQQFLNGDGDNQDVDSDVQDSQGAIQESYTLRYVTLGHTNGEQQKSKFLKDGLKTQIVGTSIDPKIMKHQEEEKEQDKLARKASTKEQSMQANYNGTSKNNDNNHENHDESKNANSYNKSMDNLLQSKKTDFLTAIAADEDLSNIYLQLDEQYMTENDVDQAIVLEKIAAQKLIIDHSGKFRTRWDLWIILLVFYNCIQIPLELAFQDDFMNVGIDAFGYFVDANFYFDIIFNFRTTYINEKTGLEERRGKFIAWNYLTQWRFYFDLLSIIPFELLYNATNPNGSTNTTQFKIFDLLKLIRLLRLGRIITYLKFKQDIKIGFRIVQLLFMLLLIVHFVACLWYVIIDGSDWIPPRDANYGVTQFYSDSMGRQYSILYYYSILLLLGGDIIPTETIQIVYSALIVILGSILTAFIFGNMAALMADMNAKDSRFQDQFDTITNLMRAIKLPVKDQREVESYLLHIQQVPDMQQDMKIFLKLLSPTLKSTILFHIYSQILEKIPVLKCLSHIEKRFIVNYMKTVIFLPGDEIIRQGDKGQKMYFVSRGKVEVTIGPDDVDYEYELKRSNSKGSIKSHKSAGSIRSAALQGPIIQIEEKAETQSQSLSKNDGIGNFLQVPGQKKGSNKGSSRQGSRQGSVSKGSQGKESLDKNLPVIQQVKAIRTLSEGEYFGEVTLLTNLKRTATVKAVDFTTLGYMTARNFAQAKVEFPQIYQSFRRQIKTRYSDEHFKFRQNMIRNVPYFRGMSDDVIQELVYLLKPIRYDQNMLIVKRGDSTDRIYFLKAGQVDVEVPLKNDKMLFDYLNAGSCFCIFSAFNEDRKQKFDFRTSTVCIVETISAEDILGLQKQYLELSDELKTLLVQINNNEKSEFDFFRYLPSRSNQIFRSEQWKSQVRRKFRIAIAKFFRKLKKSKPVYHMLQLNKNSNERENREAFHNYIFNNKVQNSDEEENDEVKQFQALHALDMLEKERKSKEQKLKYLKERCSNPSLFVISAMMGKKKHEENQRVQGDNLDTGDNLNTDEKQPYEADPIIEEKEYHDDTLLYIENPANNDDSMEIGIKRLPRIDGIRRELDKMKIESNHLLTHEINELSVMNNVSMFAQPGATVDRQQYKDHGERNLVANNLGDTNQSNQFFTNSNQLQVTQRDIPLTDTLIMDDKPDDEDVMRPIWRSKLGPANDQKYLSLINDDPVKLQEQQMEEEKYEDLILKDNQSELNFQVLDKFETNNNIVIEDQKEEAKCEDLIKVLNQINQSLQDQQKSMNNLQYDMIKRMVTLERKLNKAIKLDPQGQKSMKGTSTNSNVKKSRAQNVSAKNSNQLLLPFNQEITDSQNNKNIGQSHKSSFLVDTSFSPKRLANQLQKLNKDYNMSDLQSMQNKKQKPIIRPELMSSNSEVQKPTLALDQINEAQGVSRGQIMLQGMQQKESDSDMVETPKQTVPSIFAPKKRLQKFEESKTNANSAGGDQKTQARQRESAKQPKNVKLPFMAQQESNMSRYNNQTPYFLTEYNETIVNDQSVYLSQHIYQIIVNQQEQKK</sequence>
<dbReference type="Pfam" id="PF00027">
    <property type="entry name" value="cNMP_binding"/>
    <property type="match status" value="1"/>
</dbReference>
<feature type="compositionally biased region" description="Basic and acidic residues" evidence="7">
    <location>
        <begin position="105"/>
        <end position="115"/>
    </location>
</feature>
<evidence type="ECO:0000256" key="5">
    <source>
        <dbReference type="ARBA" id="ARBA00023065"/>
    </source>
</evidence>
<keyword evidence="11" id="KW-1185">Reference proteome</keyword>
<dbReference type="PANTHER" id="PTHR10217">
    <property type="entry name" value="VOLTAGE AND LIGAND GATED POTASSIUM CHANNEL"/>
    <property type="match status" value="1"/>
</dbReference>
<evidence type="ECO:0000259" key="9">
    <source>
        <dbReference type="PROSITE" id="PS50042"/>
    </source>
</evidence>
<keyword evidence="4 8" id="KW-1133">Transmembrane helix</keyword>
<evidence type="ECO:0000256" key="2">
    <source>
        <dbReference type="ARBA" id="ARBA00022448"/>
    </source>
</evidence>
<feature type="region of interest" description="Disordered" evidence="7">
    <location>
        <begin position="599"/>
        <end position="647"/>
    </location>
</feature>
<dbReference type="GO" id="GO:0005249">
    <property type="term" value="F:voltage-gated potassium channel activity"/>
    <property type="evidence" value="ECO:0007669"/>
    <property type="project" value="TreeGrafter"/>
</dbReference>
<keyword evidence="6 8" id="KW-0472">Membrane</keyword>
<comment type="subcellular location">
    <subcellularLocation>
        <location evidence="1">Membrane</location>
        <topology evidence="1">Multi-pass membrane protein</topology>
    </subcellularLocation>
</comment>
<dbReference type="InterPro" id="IPR018488">
    <property type="entry name" value="cNMP-bd_CS"/>
</dbReference>
<feature type="region of interest" description="Disordered" evidence="7">
    <location>
        <begin position="1284"/>
        <end position="1309"/>
    </location>
</feature>
<dbReference type="InterPro" id="IPR000595">
    <property type="entry name" value="cNMP-bd_dom"/>
</dbReference>
<evidence type="ECO:0000256" key="1">
    <source>
        <dbReference type="ARBA" id="ARBA00004141"/>
    </source>
</evidence>
<dbReference type="InParanoid" id="A0A078AYD5"/>
<dbReference type="PANTHER" id="PTHR10217:SF435">
    <property type="entry name" value="POTASSIUM VOLTAGE-GATED CHANNEL PROTEIN EAG"/>
    <property type="match status" value="1"/>
</dbReference>
<evidence type="ECO:0000256" key="7">
    <source>
        <dbReference type="SAM" id="MobiDB-lite"/>
    </source>
</evidence>
<accession>A0A078AYD5</accession>
<dbReference type="InterPro" id="IPR050818">
    <property type="entry name" value="KCNH_animal-type"/>
</dbReference>
<feature type="transmembrane region" description="Helical" evidence="8">
    <location>
        <begin position="376"/>
        <end position="393"/>
    </location>
</feature>
<dbReference type="SUPFAM" id="SSF51206">
    <property type="entry name" value="cAMP-binding domain-like"/>
    <property type="match status" value="2"/>
</dbReference>
<keyword evidence="3 8" id="KW-0812">Transmembrane</keyword>
<keyword evidence="2" id="KW-0813">Transport</keyword>
<feature type="region of interest" description="Disordered" evidence="7">
    <location>
        <begin position="1446"/>
        <end position="1486"/>
    </location>
</feature>
<evidence type="ECO:0000313" key="10">
    <source>
        <dbReference type="EMBL" id="CDW87146.1"/>
    </source>
</evidence>
<protein>
    <submittedName>
        <fullName evidence="10">Voltage-gated ion channel superfamily</fullName>
    </submittedName>
</protein>
<dbReference type="SUPFAM" id="SSF81324">
    <property type="entry name" value="Voltage-gated potassium channels"/>
    <property type="match status" value="1"/>
</dbReference>
<dbReference type="PROSITE" id="PS50042">
    <property type="entry name" value="CNMP_BINDING_3"/>
    <property type="match status" value="3"/>
</dbReference>
<dbReference type="GO" id="GO:0005886">
    <property type="term" value="C:plasma membrane"/>
    <property type="evidence" value="ECO:0007669"/>
    <property type="project" value="TreeGrafter"/>
</dbReference>
<reference evidence="10 11" key="1">
    <citation type="submission" date="2014-06" db="EMBL/GenBank/DDBJ databases">
        <authorList>
            <person name="Swart Estienne"/>
        </authorList>
    </citation>
    <scope>NUCLEOTIDE SEQUENCE [LARGE SCALE GENOMIC DNA]</scope>
    <source>
        <strain evidence="10 11">130c</strain>
    </source>
</reference>
<keyword evidence="5" id="KW-0406">Ion transport</keyword>
<dbReference type="PROSITE" id="PS00888">
    <property type="entry name" value="CNMP_BINDING_1"/>
    <property type="match status" value="1"/>
</dbReference>
<evidence type="ECO:0000256" key="3">
    <source>
        <dbReference type="ARBA" id="ARBA00022692"/>
    </source>
</evidence>
<dbReference type="InterPro" id="IPR018490">
    <property type="entry name" value="cNMP-bd_dom_sf"/>
</dbReference>
<evidence type="ECO:0000256" key="8">
    <source>
        <dbReference type="SAM" id="Phobius"/>
    </source>
</evidence>
<evidence type="ECO:0000256" key="4">
    <source>
        <dbReference type="ARBA" id="ARBA00022989"/>
    </source>
</evidence>
<feature type="compositionally biased region" description="Basic and acidic residues" evidence="7">
    <location>
        <begin position="68"/>
        <end position="83"/>
    </location>
</feature>